<feature type="compositionally biased region" description="Polar residues" evidence="1">
    <location>
        <begin position="91"/>
        <end position="108"/>
    </location>
</feature>
<evidence type="ECO:0000313" key="3">
    <source>
        <dbReference type="EMBL" id="KAK3604551.1"/>
    </source>
</evidence>
<comment type="caution">
    <text evidence="3">The sequence shown here is derived from an EMBL/GenBank/DDBJ whole genome shotgun (WGS) entry which is preliminary data.</text>
</comment>
<reference evidence="3" key="1">
    <citation type="journal article" date="2021" name="Genome Biol. Evol.">
        <title>A High-Quality Reference Genome for a Parasitic Bivalve with Doubly Uniparental Inheritance (Bivalvia: Unionida).</title>
        <authorList>
            <person name="Smith C.H."/>
        </authorList>
    </citation>
    <scope>NUCLEOTIDE SEQUENCE</scope>
    <source>
        <strain evidence="3">CHS0354</strain>
    </source>
</reference>
<feature type="transmembrane region" description="Helical" evidence="2">
    <location>
        <begin position="7"/>
        <end position="25"/>
    </location>
</feature>
<feature type="region of interest" description="Disordered" evidence="1">
    <location>
        <begin position="86"/>
        <end position="108"/>
    </location>
</feature>
<organism evidence="3 4">
    <name type="scientific">Potamilus streckersoni</name>
    <dbReference type="NCBI Taxonomy" id="2493646"/>
    <lineage>
        <taxon>Eukaryota</taxon>
        <taxon>Metazoa</taxon>
        <taxon>Spiralia</taxon>
        <taxon>Lophotrochozoa</taxon>
        <taxon>Mollusca</taxon>
        <taxon>Bivalvia</taxon>
        <taxon>Autobranchia</taxon>
        <taxon>Heteroconchia</taxon>
        <taxon>Palaeoheterodonta</taxon>
        <taxon>Unionida</taxon>
        <taxon>Unionoidea</taxon>
        <taxon>Unionidae</taxon>
        <taxon>Ambleminae</taxon>
        <taxon>Lampsilini</taxon>
        <taxon>Potamilus</taxon>
    </lineage>
</organism>
<evidence type="ECO:0000256" key="2">
    <source>
        <dbReference type="SAM" id="Phobius"/>
    </source>
</evidence>
<protein>
    <submittedName>
        <fullName evidence="3">Uncharacterized protein</fullName>
    </submittedName>
</protein>
<feature type="compositionally biased region" description="Polar residues" evidence="1">
    <location>
        <begin position="125"/>
        <end position="149"/>
    </location>
</feature>
<dbReference type="AlphaFoldDB" id="A0AAE0T6A9"/>
<evidence type="ECO:0000256" key="1">
    <source>
        <dbReference type="SAM" id="MobiDB-lite"/>
    </source>
</evidence>
<keyword evidence="2" id="KW-0472">Membrane</keyword>
<name>A0AAE0T6A9_9BIVA</name>
<accession>A0AAE0T6A9</accession>
<reference evidence="3" key="3">
    <citation type="submission" date="2023-05" db="EMBL/GenBank/DDBJ databases">
        <authorList>
            <person name="Smith C.H."/>
        </authorList>
    </citation>
    <scope>NUCLEOTIDE SEQUENCE</scope>
    <source>
        <strain evidence="3">CHS0354</strain>
        <tissue evidence="3">Mantle</tissue>
    </source>
</reference>
<keyword evidence="2" id="KW-0812">Transmembrane</keyword>
<feature type="transmembrane region" description="Helical" evidence="2">
    <location>
        <begin position="208"/>
        <end position="231"/>
    </location>
</feature>
<evidence type="ECO:0000313" key="4">
    <source>
        <dbReference type="Proteomes" id="UP001195483"/>
    </source>
</evidence>
<gene>
    <name evidence="3" type="ORF">CHS0354_036284</name>
</gene>
<feature type="region of interest" description="Disordered" evidence="1">
    <location>
        <begin position="125"/>
        <end position="156"/>
    </location>
</feature>
<feature type="region of interest" description="Disordered" evidence="1">
    <location>
        <begin position="47"/>
        <end position="67"/>
    </location>
</feature>
<sequence length="346" mass="38224">MDHLTMALSLFWYIYFFFLFFYHSSGSRTLDVEDRSIHQRLDHNIMQRSRRQSVNETLSQNETTTRYPTTNNQMVTKITWTTPVTPYPMSPENSSGYKKSENSTQEAIVHSESTSIANTQHSTLAMSNSSTQNTSADTKVTTSISTTSEAPGKMTDSTFKHHVTSVKTLVTGVKHTAGQTPATNLSMATQRTSTLGQDVKGETDFGRYGLLAFGITLAVVLSLVFALIFVLTRRRKKGRPVDIQDEDRSPRLRMLEVPGLGESKDDGLQTYSLGYDNGNNRISVRPPGGIQTPFAGVSTFMLSKRGSNSSNCSSGGYVSPRNSAMSPLKESPYEFQPLVSDTPSHN</sequence>
<dbReference type="Proteomes" id="UP001195483">
    <property type="component" value="Unassembled WGS sequence"/>
</dbReference>
<feature type="compositionally biased region" description="Polar residues" evidence="1">
    <location>
        <begin position="52"/>
        <end position="67"/>
    </location>
</feature>
<dbReference type="EMBL" id="JAEAOA010002125">
    <property type="protein sequence ID" value="KAK3604551.1"/>
    <property type="molecule type" value="Genomic_DNA"/>
</dbReference>
<keyword evidence="2" id="KW-1133">Transmembrane helix</keyword>
<keyword evidence="4" id="KW-1185">Reference proteome</keyword>
<feature type="region of interest" description="Disordered" evidence="1">
    <location>
        <begin position="306"/>
        <end position="346"/>
    </location>
</feature>
<proteinExistence type="predicted"/>
<reference evidence="3" key="2">
    <citation type="journal article" date="2021" name="Genome Biol. Evol.">
        <title>Developing a high-quality reference genome for a parasitic bivalve with doubly uniparental inheritance (Bivalvia: Unionida).</title>
        <authorList>
            <person name="Smith C.H."/>
        </authorList>
    </citation>
    <scope>NUCLEOTIDE SEQUENCE</scope>
    <source>
        <strain evidence="3">CHS0354</strain>
        <tissue evidence="3">Mantle</tissue>
    </source>
</reference>
<feature type="compositionally biased region" description="Low complexity" evidence="1">
    <location>
        <begin position="306"/>
        <end position="316"/>
    </location>
</feature>